<reference evidence="1" key="1">
    <citation type="submission" date="2024-12" db="EMBL/GenBank/DDBJ databases">
        <title>Comparative genomics and development of molecular markers within Purpureocillium lilacinum and among Purpureocillium species.</title>
        <authorList>
            <person name="Yeh Z.-Y."/>
            <person name="Ni N.-T."/>
            <person name="Lo P.-H."/>
            <person name="Mushyakhwo K."/>
            <person name="Lin C.-F."/>
            <person name="Nai Y.-S."/>
        </authorList>
    </citation>
    <scope>NUCLEOTIDE SEQUENCE</scope>
    <source>
        <strain evidence="1">NCHU-NPUST-175</strain>
    </source>
</reference>
<dbReference type="EMBL" id="JBGNUJ010000006">
    <property type="protein sequence ID" value="KAL3958513.1"/>
    <property type="molecule type" value="Genomic_DNA"/>
</dbReference>
<dbReference type="Proteomes" id="UP001638806">
    <property type="component" value="Unassembled WGS sequence"/>
</dbReference>
<accession>A0ACC4DQY0</accession>
<keyword evidence="2" id="KW-1185">Reference proteome</keyword>
<organism evidence="1 2">
    <name type="scientific">Purpureocillium lilacinum</name>
    <name type="common">Paecilomyces lilacinus</name>
    <dbReference type="NCBI Taxonomy" id="33203"/>
    <lineage>
        <taxon>Eukaryota</taxon>
        <taxon>Fungi</taxon>
        <taxon>Dikarya</taxon>
        <taxon>Ascomycota</taxon>
        <taxon>Pezizomycotina</taxon>
        <taxon>Sordariomycetes</taxon>
        <taxon>Hypocreomycetidae</taxon>
        <taxon>Hypocreales</taxon>
        <taxon>Ophiocordycipitaceae</taxon>
        <taxon>Purpureocillium</taxon>
    </lineage>
</organism>
<sequence>MHFSKISALLFAAAASVNAQKEAPIASGHAGSNCFTKDWHPIDNSTCTAVSRLLSISFFAPGKCTVYGAGDEVCGGEGKDYDTTAGCLELSTWENPGSVNCIGIFPYPV</sequence>
<evidence type="ECO:0000313" key="2">
    <source>
        <dbReference type="Proteomes" id="UP001638806"/>
    </source>
</evidence>
<evidence type="ECO:0000313" key="1">
    <source>
        <dbReference type="EMBL" id="KAL3958513.1"/>
    </source>
</evidence>
<name>A0ACC4DQY0_PURLI</name>
<gene>
    <name evidence="1" type="ORF">ACCO45_006675</name>
</gene>
<comment type="caution">
    <text evidence="1">The sequence shown here is derived from an EMBL/GenBank/DDBJ whole genome shotgun (WGS) entry which is preliminary data.</text>
</comment>
<protein>
    <submittedName>
        <fullName evidence="1">Uncharacterized protein</fullName>
    </submittedName>
</protein>
<proteinExistence type="predicted"/>